<protein>
    <submittedName>
        <fullName evidence="1">Uncharacterized protein</fullName>
    </submittedName>
</protein>
<evidence type="ECO:0000313" key="2">
    <source>
        <dbReference type="Proteomes" id="UP000245166"/>
    </source>
</evidence>
<proteinExistence type="predicted"/>
<dbReference type="EMBL" id="PYHR01000002">
    <property type="protein sequence ID" value="PWD49704.1"/>
    <property type="molecule type" value="Genomic_DNA"/>
</dbReference>
<gene>
    <name evidence="1" type="ORF">C8046_02275</name>
</gene>
<name>A0A2U1ZRT8_9MICO</name>
<reference evidence="1 2" key="1">
    <citation type="submission" date="2018-03" db="EMBL/GenBank/DDBJ databases">
        <title>Genome assembly of novel Miniimonas species PCH200.</title>
        <authorList>
            <person name="Thakur V."/>
            <person name="Kumar V."/>
            <person name="Singh D."/>
        </authorList>
    </citation>
    <scope>NUCLEOTIDE SEQUENCE [LARGE SCALE GENOMIC DNA]</scope>
    <source>
        <strain evidence="1 2">PCH200</strain>
    </source>
</reference>
<dbReference type="RefSeq" id="WP_109228087.1">
    <property type="nucleotide sequence ID" value="NZ_PYHR01000002.1"/>
</dbReference>
<sequence>MTAVLTDHHDLLEDERADWSRPHPTAAARVARAEQLRIAHQLDAELTIVVDGEPHSPTLHVECLTRSPRATALVLAHLDEHTVPALERATGVPFLERHLRVSHDLSPLCPSRKV</sequence>
<dbReference type="AlphaFoldDB" id="A0A2U1ZRT8"/>
<organism evidence="1 2">
    <name type="scientific">Serinibacter arcticus</name>
    <dbReference type="NCBI Taxonomy" id="1655435"/>
    <lineage>
        <taxon>Bacteria</taxon>
        <taxon>Bacillati</taxon>
        <taxon>Actinomycetota</taxon>
        <taxon>Actinomycetes</taxon>
        <taxon>Micrococcales</taxon>
        <taxon>Beutenbergiaceae</taxon>
        <taxon>Serinibacter</taxon>
    </lineage>
</organism>
<dbReference type="Proteomes" id="UP000245166">
    <property type="component" value="Unassembled WGS sequence"/>
</dbReference>
<keyword evidence="2" id="KW-1185">Reference proteome</keyword>
<evidence type="ECO:0000313" key="1">
    <source>
        <dbReference type="EMBL" id="PWD49704.1"/>
    </source>
</evidence>
<accession>A0A2U1ZRT8</accession>
<comment type="caution">
    <text evidence="1">The sequence shown here is derived from an EMBL/GenBank/DDBJ whole genome shotgun (WGS) entry which is preliminary data.</text>
</comment>